<evidence type="ECO:0000256" key="8">
    <source>
        <dbReference type="RuleBase" id="RU004561"/>
    </source>
</evidence>
<dbReference type="Pfam" id="PF06507">
    <property type="entry name" value="ARF_AD"/>
    <property type="match status" value="1"/>
</dbReference>
<evidence type="ECO:0000313" key="11">
    <source>
        <dbReference type="Proteomes" id="UP001141806"/>
    </source>
</evidence>
<dbReference type="InterPro" id="IPR010525">
    <property type="entry name" value="ARF_dom"/>
</dbReference>
<accession>A0A9Q0KA59</accession>
<dbReference type="GO" id="GO:0006355">
    <property type="term" value="P:regulation of DNA-templated transcription"/>
    <property type="evidence" value="ECO:0007669"/>
    <property type="project" value="InterPro"/>
</dbReference>
<name>A0A9Q0KA59_9MAGN</name>
<evidence type="ECO:0000256" key="7">
    <source>
        <dbReference type="ARBA" id="ARBA00023294"/>
    </source>
</evidence>
<keyword evidence="3 8" id="KW-0805">Transcription regulation</keyword>
<sequence>MANQLGSLNPSIWKACAGNSVQVPTVDSRVYYFPQGHAEQSSSPPDFSFHVSAKPFVLCRILSVRFLANPDTDEVFAKIRLQAINQSHSSGIHCMSSGAVALEDDGDEGEEKVVSFAKILTPSDANNGGGFSVPRFCADSIFPLLDYKAEPPVQKISVTDVHGVVWEFRHIYRGTPRRHLLTTGWSKFVNHKKLVAGDSVVFMKNRNGEIFVGIRRIARTSGTLDYVRWNVQYASGAAMKLEEEFGNGEGFSRAGRGKVPPESVVEATELAGAGMPFEIIYYPKAGSPDFVVKAETVEESLNMFWTMGMRVKMAVETEDSRMTWFQGTVSWAASQDHGLWRGSPWRMLQVTWDEPEALQNVKRVSPWQVELVSTTPPLQTPFPPTKKLRVSQNPDLFTDGECGLYFPMTRLTNSMMGNLSPSLFSYNSLPVGMQGARQDSYYVSNLSNFVANNSCQMYSDDLYGNVAPKSSCVSTELNIGSTTQSDNSSPNSQSSVHFFGTELFSNRNCSSKTKSGVFSFQLFGKVIKTNQPVESGFDGVGFSKDDGSCIMVLMFHINEVQLWKHVLCEGMVVASCHAFEKAVQVFLHQAGS</sequence>
<dbReference type="InterPro" id="IPR003340">
    <property type="entry name" value="B3_DNA-bd"/>
</dbReference>
<dbReference type="InterPro" id="IPR015300">
    <property type="entry name" value="DNA-bd_pseudobarrel_sf"/>
</dbReference>
<dbReference type="AlphaFoldDB" id="A0A9Q0KA59"/>
<dbReference type="GO" id="GO:0003677">
    <property type="term" value="F:DNA binding"/>
    <property type="evidence" value="ECO:0007669"/>
    <property type="project" value="UniProtKB-KW"/>
</dbReference>
<dbReference type="GO" id="GO:0005634">
    <property type="term" value="C:nucleus"/>
    <property type="evidence" value="ECO:0007669"/>
    <property type="project" value="UniProtKB-SubCell"/>
</dbReference>
<dbReference type="PANTHER" id="PTHR31384">
    <property type="entry name" value="AUXIN RESPONSE FACTOR 4-RELATED"/>
    <property type="match status" value="1"/>
</dbReference>
<evidence type="ECO:0000256" key="5">
    <source>
        <dbReference type="ARBA" id="ARBA00023163"/>
    </source>
</evidence>
<evidence type="ECO:0000256" key="3">
    <source>
        <dbReference type="ARBA" id="ARBA00023015"/>
    </source>
</evidence>
<comment type="function">
    <text evidence="8">Auxin response factors (ARFs) are transcriptional factors that bind specifically to the DNA sequence 5'-TGTCTC-3' found in the auxin-responsive promoter elements (AuxREs).</text>
</comment>
<evidence type="ECO:0000256" key="6">
    <source>
        <dbReference type="ARBA" id="ARBA00023242"/>
    </source>
</evidence>
<dbReference type="PROSITE" id="PS50863">
    <property type="entry name" value="B3"/>
    <property type="match status" value="1"/>
</dbReference>
<dbReference type="EMBL" id="JAMYWD010000007">
    <property type="protein sequence ID" value="KAJ4966694.1"/>
    <property type="molecule type" value="Genomic_DNA"/>
</dbReference>
<dbReference type="FunFam" id="2.40.330.10:FF:000001">
    <property type="entry name" value="Auxin response factor"/>
    <property type="match status" value="1"/>
</dbReference>
<dbReference type="Gene3D" id="2.30.30.1040">
    <property type="match status" value="1"/>
</dbReference>
<proteinExistence type="inferred from homology"/>
<comment type="similarity">
    <text evidence="2 8">Belongs to the ARF family.</text>
</comment>
<gene>
    <name evidence="10" type="ORF">NE237_018543</name>
</gene>
<dbReference type="Gene3D" id="2.40.330.10">
    <property type="entry name" value="DNA-binding pseudobarrel domain"/>
    <property type="match status" value="1"/>
</dbReference>
<dbReference type="InterPro" id="IPR044835">
    <property type="entry name" value="ARF_plant"/>
</dbReference>
<comment type="subunit">
    <text evidence="8">Homodimers and heterodimers.</text>
</comment>
<evidence type="ECO:0000313" key="10">
    <source>
        <dbReference type="EMBL" id="KAJ4966694.1"/>
    </source>
</evidence>
<keyword evidence="7 8" id="KW-0927">Auxin signaling pathway</keyword>
<evidence type="ECO:0000256" key="4">
    <source>
        <dbReference type="ARBA" id="ARBA00023125"/>
    </source>
</evidence>
<dbReference type="PANTHER" id="PTHR31384:SF94">
    <property type="entry name" value="AUXIN RESPONSE FACTOR 17"/>
    <property type="match status" value="1"/>
</dbReference>
<dbReference type="OrthoDB" id="1414159at2759"/>
<reference evidence="10" key="1">
    <citation type="journal article" date="2023" name="Plant J.">
        <title>The genome of the king protea, Protea cynaroides.</title>
        <authorList>
            <person name="Chang J."/>
            <person name="Duong T.A."/>
            <person name="Schoeman C."/>
            <person name="Ma X."/>
            <person name="Roodt D."/>
            <person name="Barker N."/>
            <person name="Li Z."/>
            <person name="Van de Peer Y."/>
            <person name="Mizrachi E."/>
        </authorList>
    </citation>
    <scope>NUCLEOTIDE SEQUENCE</scope>
    <source>
        <tissue evidence="10">Young leaves</tissue>
    </source>
</reference>
<dbReference type="GO" id="GO:0009734">
    <property type="term" value="P:auxin-activated signaling pathway"/>
    <property type="evidence" value="ECO:0007669"/>
    <property type="project" value="UniProtKB-KW"/>
</dbReference>
<comment type="subcellular location">
    <subcellularLocation>
        <location evidence="1 8">Nucleus</location>
    </subcellularLocation>
</comment>
<keyword evidence="6 8" id="KW-0539">Nucleus</keyword>
<protein>
    <recommendedName>
        <fullName evidence="8">Auxin response factor</fullName>
    </recommendedName>
</protein>
<keyword evidence="4 8" id="KW-0238">DNA-binding</keyword>
<keyword evidence="5 8" id="KW-0804">Transcription</keyword>
<dbReference type="Pfam" id="PF02362">
    <property type="entry name" value="B3"/>
    <property type="match status" value="1"/>
</dbReference>
<keyword evidence="11" id="KW-1185">Reference proteome</keyword>
<dbReference type="CDD" id="cd10017">
    <property type="entry name" value="B3_DNA"/>
    <property type="match status" value="1"/>
</dbReference>
<dbReference type="SMART" id="SM01019">
    <property type="entry name" value="B3"/>
    <property type="match status" value="1"/>
</dbReference>
<evidence type="ECO:0000256" key="1">
    <source>
        <dbReference type="ARBA" id="ARBA00004123"/>
    </source>
</evidence>
<organism evidence="10 11">
    <name type="scientific">Protea cynaroides</name>
    <dbReference type="NCBI Taxonomy" id="273540"/>
    <lineage>
        <taxon>Eukaryota</taxon>
        <taxon>Viridiplantae</taxon>
        <taxon>Streptophyta</taxon>
        <taxon>Embryophyta</taxon>
        <taxon>Tracheophyta</taxon>
        <taxon>Spermatophyta</taxon>
        <taxon>Magnoliopsida</taxon>
        <taxon>Proteales</taxon>
        <taxon>Proteaceae</taxon>
        <taxon>Protea</taxon>
    </lineage>
</organism>
<comment type="caution">
    <text evidence="10">The sequence shown here is derived from an EMBL/GenBank/DDBJ whole genome shotgun (WGS) entry which is preliminary data.</text>
</comment>
<dbReference type="SUPFAM" id="SSF101936">
    <property type="entry name" value="DNA-binding pseudobarrel domain"/>
    <property type="match status" value="1"/>
</dbReference>
<feature type="domain" description="TF-B3" evidence="9">
    <location>
        <begin position="116"/>
        <end position="218"/>
    </location>
</feature>
<evidence type="ECO:0000259" key="9">
    <source>
        <dbReference type="PROSITE" id="PS50863"/>
    </source>
</evidence>
<evidence type="ECO:0000256" key="2">
    <source>
        <dbReference type="ARBA" id="ARBA00007853"/>
    </source>
</evidence>
<dbReference type="Proteomes" id="UP001141806">
    <property type="component" value="Unassembled WGS sequence"/>
</dbReference>